<dbReference type="EMBL" id="JALLKP010000003">
    <property type="protein sequence ID" value="KAK2195745.1"/>
    <property type="molecule type" value="Genomic_DNA"/>
</dbReference>
<evidence type="ECO:0000313" key="3">
    <source>
        <dbReference type="EMBL" id="KAK2195745.1"/>
    </source>
</evidence>
<feature type="chain" id="PRO_5041987593" description="Alginate lyase 2 domain-containing protein" evidence="2">
    <location>
        <begin position="20"/>
        <end position="369"/>
    </location>
</feature>
<proteinExistence type="predicted"/>
<gene>
    <name evidence="3" type="ORF">BdWA1_002339</name>
</gene>
<reference evidence="3" key="1">
    <citation type="journal article" date="2023" name="Nat. Microbiol.">
        <title>Babesia duncani multi-omics identifies virulence factors and drug targets.</title>
        <authorList>
            <person name="Singh P."/>
            <person name="Lonardi S."/>
            <person name="Liang Q."/>
            <person name="Vydyam P."/>
            <person name="Khabirova E."/>
            <person name="Fang T."/>
            <person name="Gihaz S."/>
            <person name="Thekkiniath J."/>
            <person name="Munshi M."/>
            <person name="Abel S."/>
            <person name="Ciampossin L."/>
            <person name="Batugedara G."/>
            <person name="Gupta M."/>
            <person name="Lu X.M."/>
            <person name="Lenz T."/>
            <person name="Chakravarty S."/>
            <person name="Cornillot E."/>
            <person name="Hu Y."/>
            <person name="Ma W."/>
            <person name="Gonzalez L.M."/>
            <person name="Sanchez S."/>
            <person name="Estrada K."/>
            <person name="Sanchez-Flores A."/>
            <person name="Montero E."/>
            <person name="Harb O.S."/>
            <person name="Le Roch K.G."/>
            <person name="Mamoun C.B."/>
        </authorList>
    </citation>
    <scope>NUCLEOTIDE SEQUENCE</scope>
    <source>
        <strain evidence="3">WA1</strain>
    </source>
</reference>
<feature type="compositionally biased region" description="Low complexity" evidence="1">
    <location>
        <begin position="91"/>
        <end position="120"/>
    </location>
</feature>
<dbReference type="GeneID" id="94336637"/>
<accession>A0AAD9UND4</accession>
<keyword evidence="4" id="KW-1185">Reference proteome</keyword>
<evidence type="ECO:0000256" key="1">
    <source>
        <dbReference type="SAM" id="MobiDB-lite"/>
    </source>
</evidence>
<organism evidence="3 4">
    <name type="scientific">Babesia duncani</name>
    <dbReference type="NCBI Taxonomy" id="323732"/>
    <lineage>
        <taxon>Eukaryota</taxon>
        <taxon>Sar</taxon>
        <taxon>Alveolata</taxon>
        <taxon>Apicomplexa</taxon>
        <taxon>Aconoidasida</taxon>
        <taxon>Piroplasmida</taxon>
        <taxon>Babesiidae</taxon>
        <taxon>Babesia</taxon>
    </lineage>
</organism>
<evidence type="ECO:0008006" key="5">
    <source>
        <dbReference type="Google" id="ProtNLM"/>
    </source>
</evidence>
<comment type="caution">
    <text evidence="3">The sequence shown here is derived from an EMBL/GenBank/DDBJ whole genome shotgun (WGS) entry which is preliminary data.</text>
</comment>
<feature type="region of interest" description="Disordered" evidence="1">
    <location>
        <begin position="82"/>
        <end position="145"/>
    </location>
</feature>
<keyword evidence="2" id="KW-0732">Signal</keyword>
<dbReference type="Gene3D" id="2.60.120.560">
    <property type="entry name" value="Exo-inulinase, domain 1"/>
    <property type="match status" value="1"/>
</dbReference>
<dbReference type="RefSeq" id="XP_067802588.1">
    <property type="nucleotide sequence ID" value="XM_067947366.1"/>
</dbReference>
<name>A0AAD9UND4_9APIC</name>
<evidence type="ECO:0000256" key="2">
    <source>
        <dbReference type="SAM" id="SignalP"/>
    </source>
</evidence>
<dbReference type="AlphaFoldDB" id="A0AAD9UND4"/>
<dbReference type="Proteomes" id="UP001214638">
    <property type="component" value="Unassembled WGS sequence"/>
</dbReference>
<feature type="signal peptide" evidence="2">
    <location>
        <begin position="1"/>
        <end position="19"/>
    </location>
</feature>
<sequence length="369" mass="40627">MLFKAIYCFSVVAFQLCNSHEVKNKNVKKHQRKNGSTILFTQLGKPNTVSLNEHDLKHLRNHITGLSIHSTFVKGDHIVETHEPQSDSKGTVTNQSTSQQSATPAQQTTPPVQPASSTTQVPDTSPNKAVEESKSTKELSDPNTNENVIEGYKCKLLWFLFSDCNKNPIVPTEENKTTTTPEETAPVVSQHCVLYGSANLSLSDFKNPDEDWIIVNEGNSSRITHSKQVEAEKPAVLQLNELLCNAATYEATIKLGVESSGGLVIRGSEESYIALEMNSLSKTVTLKKVNGTTQEIINDVACPHVNSQFVTKLEIRDTGYKGQIDILIDGQRTISANNLPYTTSGYFGLYLSMGNATFGDLSVFKHYTK</sequence>
<protein>
    <recommendedName>
        <fullName evidence="5">Alginate lyase 2 domain-containing protein</fullName>
    </recommendedName>
</protein>
<feature type="compositionally biased region" description="Basic and acidic residues" evidence="1">
    <location>
        <begin position="129"/>
        <end position="140"/>
    </location>
</feature>
<evidence type="ECO:0000313" key="4">
    <source>
        <dbReference type="Proteomes" id="UP001214638"/>
    </source>
</evidence>
<dbReference type="KEGG" id="bdw:94336637"/>